<sequence>MPGLGGLAPATIIFIPKVVMAAKSGRKYGKNPTTFGNALKLVEALLVFADGKIAVPPDKLQAQFQVEWVSDNQLRVSGTVTEKPNGRTKTAAKGIKKEDLLALVEAHSKGKAFNPAQKKIEAIA</sequence>
<accession>A0A7C3ZYF5</accession>
<protein>
    <submittedName>
        <fullName evidence="1">Uncharacterized protein</fullName>
    </submittedName>
</protein>
<reference evidence="1" key="1">
    <citation type="journal article" date="2020" name="mSystems">
        <title>Genome- and Community-Level Interaction Insights into Carbon Utilization and Element Cycling Functions of Hydrothermarchaeota in Hydrothermal Sediment.</title>
        <authorList>
            <person name="Zhou Z."/>
            <person name="Liu Y."/>
            <person name="Xu W."/>
            <person name="Pan J."/>
            <person name="Luo Z.H."/>
            <person name="Li M."/>
        </authorList>
    </citation>
    <scope>NUCLEOTIDE SEQUENCE [LARGE SCALE GENOMIC DNA]</scope>
    <source>
        <strain evidence="1">SpSt-374</strain>
    </source>
</reference>
<evidence type="ECO:0000313" key="1">
    <source>
        <dbReference type="EMBL" id="HGG02528.1"/>
    </source>
</evidence>
<proteinExistence type="predicted"/>
<dbReference type="AlphaFoldDB" id="A0A7C3ZYF5"/>
<dbReference type="EMBL" id="DSPX01000190">
    <property type="protein sequence ID" value="HGG02528.1"/>
    <property type="molecule type" value="Genomic_DNA"/>
</dbReference>
<gene>
    <name evidence="1" type="ORF">ENR15_18255</name>
</gene>
<comment type="caution">
    <text evidence="1">The sequence shown here is derived from an EMBL/GenBank/DDBJ whole genome shotgun (WGS) entry which is preliminary data.</text>
</comment>
<organism evidence="1">
    <name type="scientific">Planktothricoides sp. SpSt-374</name>
    <dbReference type="NCBI Taxonomy" id="2282167"/>
    <lineage>
        <taxon>Bacteria</taxon>
        <taxon>Bacillati</taxon>
        <taxon>Cyanobacteriota</taxon>
        <taxon>Cyanophyceae</taxon>
        <taxon>Oscillatoriophycideae</taxon>
        <taxon>Oscillatoriales</taxon>
        <taxon>Oscillatoriaceae</taxon>
        <taxon>Planktothricoides</taxon>
    </lineage>
</organism>
<name>A0A7C3ZYF5_9CYAN</name>